<organism evidence="2 3">
    <name type="scientific">Penstemon smallii</name>
    <dbReference type="NCBI Taxonomy" id="265156"/>
    <lineage>
        <taxon>Eukaryota</taxon>
        <taxon>Viridiplantae</taxon>
        <taxon>Streptophyta</taxon>
        <taxon>Embryophyta</taxon>
        <taxon>Tracheophyta</taxon>
        <taxon>Spermatophyta</taxon>
        <taxon>Magnoliopsida</taxon>
        <taxon>eudicotyledons</taxon>
        <taxon>Gunneridae</taxon>
        <taxon>Pentapetalae</taxon>
        <taxon>asterids</taxon>
        <taxon>lamiids</taxon>
        <taxon>Lamiales</taxon>
        <taxon>Plantaginaceae</taxon>
        <taxon>Cheloneae</taxon>
        <taxon>Penstemon</taxon>
    </lineage>
</organism>
<evidence type="ECO:0000313" key="2">
    <source>
        <dbReference type="EMBL" id="KAL3833475.1"/>
    </source>
</evidence>
<sequence length="419" mass="47701">MDSYSGTLQWYQSRRSSAAHQKNEKEIEVETGNSPLRHYNQHHRGYSEICGIDSKNFGTRVTVEAKSVENVHEPKDFHERIDQTMAEIRRMVADLTSKKSNSSDFSSNSVSKQQGTFARELLHLADTKSMRNFQVSLDSGTSDFHKQYTVYSSYELNEKRDRGLCIWCDEFWYIGHDCCKNKKCYVLDIDVDDAIEVNETDPIESRVDVNFVDEGVSHCETKLLEDCVENESTVGSKCEVGNENWESSEALGQYCLLESHELHVFDKMCEKNTLENIAEKCVVYAIGSENEKLGTLEVALEYMTVLLPPKELWLYDEGSGKLLDIVVVVQLLKRIGALFSRLSILEGFNHSWIAWPELPLPPPKPPPKLIYSVIVQTGIIFYDTISTFNIAESLLAKVVSVDFQHLFSPCLLEQLLVVI</sequence>
<proteinExistence type="predicted"/>
<dbReference type="EMBL" id="JBJXBP010000004">
    <property type="protein sequence ID" value="KAL3833475.1"/>
    <property type="molecule type" value="Genomic_DNA"/>
</dbReference>
<gene>
    <name evidence="2" type="ORF">ACJIZ3_008211</name>
</gene>
<evidence type="ECO:0000256" key="1">
    <source>
        <dbReference type="SAM" id="MobiDB-lite"/>
    </source>
</evidence>
<keyword evidence="3" id="KW-1185">Reference proteome</keyword>
<dbReference type="Proteomes" id="UP001634393">
    <property type="component" value="Unassembled WGS sequence"/>
</dbReference>
<protein>
    <submittedName>
        <fullName evidence="2">Uncharacterized protein</fullName>
    </submittedName>
</protein>
<dbReference type="AlphaFoldDB" id="A0ABD3T9T9"/>
<name>A0ABD3T9T9_9LAMI</name>
<reference evidence="2 3" key="1">
    <citation type="submission" date="2024-12" db="EMBL/GenBank/DDBJ databases">
        <title>The unique morphological basis and parallel evolutionary history of personate flowers in Penstemon.</title>
        <authorList>
            <person name="Depatie T.H."/>
            <person name="Wessinger C.A."/>
        </authorList>
    </citation>
    <scope>NUCLEOTIDE SEQUENCE [LARGE SCALE GENOMIC DNA]</scope>
    <source>
        <strain evidence="2">WTNN_2</strain>
        <tissue evidence="2">Leaf</tissue>
    </source>
</reference>
<evidence type="ECO:0000313" key="3">
    <source>
        <dbReference type="Proteomes" id="UP001634393"/>
    </source>
</evidence>
<feature type="region of interest" description="Disordered" evidence="1">
    <location>
        <begin position="14"/>
        <end position="40"/>
    </location>
</feature>
<comment type="caution">
    <text evidence="2">The sequence shown here is derived from an EMBL/GenBank/DDBJ whole genome shotgun (WGS) entry which is preliminary data.</text>
</comment>
<accession>A0ABD3T9T9</accession>